<dbReference type="PANTHER" id="PTHR23404">
    <property type="entry name" value="MOLYBDOPTERIN SYNTHASE RELATED"/>
    <property type="match status" value="1"/>
</dbReference>
<keyword evidence="14" id="KW-1185">Reference proteome</keyword>
<dbReference type="SUPFAM" id="SSF54690">
    <property type="entry name" value="Molybdopterin synthase subunit MoaE"/>
    <property type="match status" value="1"/>
</dbReference>
<comment type="pathway">
    <text evidence="1">Cofactor biosynthesis; molybdopterin biosynthesis.</text>
</comment>
<dbReference type="Proteomes" id="UP000199657">
    <property type="component" value="Unassembled WGS sequence"/>
</dbReference>
<dbReference type="RefSeq" id="WP_091640281.1">
    <property type="nucleotide sequence ID" value="NZ_FOEG01000001.1"/>
</dbReference>
<evidence type="ECO:0000256" key="11">
    <source>
        <dbReference type="ARBA" id="ARBA00049878"/>
    </source>
</evidence>
<dbReference type="GO" id="GO:0006777">
    <property type="term" value="P:Mo-molybdopterin cofactor biosynthetic process"/>
    <property type="evidence" value="ECO:0007669"/>
    <property type="project" value="UniProtKB-KW"/>
</dbReference>
<protein>
    <recommendedName>
        <fullName evidence="4">Molybdopterin synthase catalytic subunit</fullName>
        <ecNumber evidence="3">2.8.1.12</ecNumber>
    </recommendedName>
    <alternativeName>
        <fullName evidence="9">MPT synthase subunit 2</fullName>
    </alternativeName>
    <alternativeName>
        <fullName evidence="7">Molybdenum cofactor biosynthesis protein E</fullName>
    </alternativeName>
    <alternativeName>
        <fullName evidence="8">Molybdopterin-converting factor large subunit</fullName>
    </alternativeName>
    <alternativeName>
        <fullName evidence="10">Molybdopterin-converting factor subunit 2</fullName>
    </alternativeName>
</protein>
<accession>A0A1H8R2D5</accession>
<proteinExistence type="inferred from homology"/>
<dbReference type="InterPro" id="IPR036563">
    <property type="entry name" value="MoaE_sf"/>
</dbReference>
<dbReference type="EC" id="2.8.1.12" evidence="3"/>
<dbReference type="Gene3D" id="3.90.1170.40">
    <property type="entry name" value="Molybdopterin biosynthesis MoaE subunit"/>
    <property type="match status" value="1"/>
</dbReference>
<dbReference type="UniPathway" id="UPA00344"/>
<evidence type="ECO:0000256" key="3">
    <source>
        <dbReference type="ARBA" id="ARBA00011950"/>
    </source>
</evidence>
<name>A0A1H8R2D5_9GAMM</name>
<evidence type="ECO:0000256" key="1">
    <source>
        <dbReference type="ARBA" id="ARBA00005046"/>
    </source>
</evidence>
<feature type="region of interest" description="Disordered" evidence="12">
    <location>
        <begin position="131"/>
        <end position="154"/>
    </location>
</feature>
<dbReference type="EMBL" id="FOEG01000001">
    <property type="protein sequence ID" value="SEO60304.1"/>
    <property type="molecule type" value="Genomic_DNA"/>
</dbReference>
<dbReference type="Pfam" id="PF02391">
    <property type="entry name" value="MoaE"/>
    <property type="match status" value="1"/>
</dbReference>
<organism evidence="13 14">
    <name type="scientific">Aquisalimonas asiatica</name>
    <dbReference type="NCBI Taxonomy" id="406100"/>
    <lineage>
        <taxon>Bacteria</taxon>
        <taxon>Pseudomonadati</taxon>
        <taxon>Pseudomonadota</taxon>
        <taxon>Gammaproteobacteria</taxon>
        <taxon>Chromatiales</taxon>
        <taxon>Ectothiorhodospiraceae</taxon>
        <taxon>Aquisalimonas</taxon>
    </lineage>
</organism>
<evidence type="ECO:0000256" key="4">
    <source>
        <dbReference type="ARBA" id="ARBA00013858"/>
    </source>
</evidence>
<dbReference type="InterPro" id="IPR003448">
    <property type="entry name" value="Mopterin_biosynth_MoaE"/>
</dbReference>
<dbReference type="CDD" id="cd00756">
    <property type="entry name" value="MoaE"/>
    <property type="match status" value="1"/>
</dbReference>
<dbReference type="AlphaFoldDB" id="A0A1H8R2D5"/>
<keyword evidence="5" id="KW-0501">Molybdenum cofactor biosynthesis</keyword>
<evidence type="ECO:0000256" key="8">
    <source>
        <dbReference type="ARBA" id="ARBA00030407"/>
    </source>
</evidence>
<evidence type="ECO:0000256" key="6">
    <source>
        <dbReference type="ARBA" id="ARBA00026066"/>
    </source>
</evidence>
<evidence type="ECO:0000256" key="5">
    <source>
        <dbReference type="ARBA" id="ARBA00023150"/>
    </source>
</evidence>
<evidence type="ECO:0000256" key="9">
    <source>
        <dbReference type="ARBA" id="ARBA00030781"/>
    </source>
</evidence>
<dbReference type="OrthoDB" id="9803224at2"/>
<evidence type="ECO:0000256" key="7">
    <source>
        <dbReference type="ARBA" id="ARBA00029745"/>
    </source>
</evidence>
<evidence type="ECO:0000313" key="14">
    <source>
        <dbReference type="Proteomes" id="UP000199657"/>
    </source>
</evidence>
<comment type="subunit">
    <text evidence="6">Heterotetramer of 2 MoaD subunits and 2 MoaE subunits. Also stable as homodimer. The enzyme changes between these two forms during catalysis.</text>
</comment>
<comment type="similarity">
    <text evidence="2">Belongs to the MoaE family.</text>
</comment>
<evidence type="ECO:0000256" key="12">
    <source>
        <dbReference type="SAM" id="MobiDB-lite"/>
    </source>
</evidence>
<evidence type="ECO:0000313" key="13">
    <source>
        <dbReference type="EMBL" id="SEO60304.1"/>
    </source>
</evidence>
<sequence length="154" mass="16818">MQRITEAPLDVNTLLAETENDTCGAFVVFGGVVRNHHQGRGVAGMRYTAYGPMAEKVLEELEQETVQRFGVAECRIMHRIGELGIGEASVLVAVRSAHRADSFNAGQYAIDTLKERLPVWKEDFYTDGSSGYQDGVPLETSEVAESGRGSGDHE</sequence>
<evidence type="ECO:0000256" key="2">
    <source>
        <dbReference type="ARBA" id="ARBA00005426"/>
    </source>
</evidence>
<dbReference type="GO" id="GO:0030366">
    <property type="term" value="F:molybdopterin synthase activity"/>
    <property type="evidence" value="ECO:0007669"/>
    <property type="project" value="UniProtKB-EC"/>
</dbReference>
<dbReference type="STRING" id="406100.SAMN04488052_101931"/>
<gene>
    <name evidence="13" type="ORF">SAMN04488052_101931</name>
</gene>
<evidence type="ECO:0000256" key="10">
    <source>
        <dbReference type="ARBA" id="ARBA00032474"/>
    </source>
</evidence>
<comment type="catalytic activity">
    <reaction evidence="11">
        <text>2 [molybdopterin-synthase sulfur-carrier protein]-C-terminal-Gly-aminoethanethioate + cyclic pyranopterin phosphate + H2O = molybdopterin + 2 [molybdopterin-synthase sulfur-carrier protein]-C-terminal Gly-Gly + 2 H(+)</text>
        <dbReference type="Rhea" id="RHEA:26333"/>
        <dbReference type="Rhea" id="RHEA-COMP:12202"/>
        <dbReference type="Rhea" id="RHEA-COMP:19907"/>
        <dbReference type="ChEBI" id="CHEBI:15377"/>
        <dbReference type="ChEBI" id="CHEBI:15378"/>
        <dbReference type="ChEBI" id="CHEBI:58698"/>
        <dbReference type="ChEBI" id="CHEBI:59648"/>
        <dbReference type="ChEBI" id="CHEBI:90778"/>
        <dbReference type="ChEBI" id="CHEBI:232372"/>
        <dbReference type="EC" id="2.8.1.12"/>
    </reaction>
</comment>
<reference evidence="13 14" key="1">
    <citation type="submission" date="2016-10" db="EMBL/GenBank/DDBJ databases">
        <authorList>
            <person name="de Groot N.N."/>
        </authorList>
    </citation>
    <scope>NUCLEOTIDE SEQUENCE [LARGE SCALE GENOMIC DNA]</scope>
    <source>
        <strain evidence="13 14">CGMCC 1.6291</strain>
    </source>
</reference>